<sequence>MKKKGLVCLLLTCLFVTGCSKNPGLKAEELTADTLYISKDGSIVSGIVESFDKEYYVKEELESFIEEEIEDYNSQSEKDRIKLSSLAIEEKGQARMVIKYASIEDYAEANKTQASLITFDEAYAQGVLPDTMKNMADGSSTSLEAIKADPKNKVAIITEEYDVILDGTVLYYQNCAAKSTESVHTSGTEASIIIFK</sequence>
<dbReference type="Proteomes" id="UP000054874">
    <property type="component" value="Unassembled WGS sequence"/>
</dbReference>
<comment type="caution">
    <text evidence="1">The sequence shown here is derived from an EMBL/GenBank/DDBJ whole genome shotgun (WGS) entry which is preliminary data.</text>
</comment>
<proteinExistence type="predicted"/>
<evidence type="ECO:0000313" key="2">
    <source>
        <dbReference type="Proteomes" id="UP000054874"/>
    </source>
</evidence>
<name>A0A0V8QG32_9FIRM</name>
<reference evidence="1 2" key="1">
    <citation type="submission" date="2015-11" db="EMBL/GenBank/DDBJ databases">
        <title>Butyribacter intestini gen. nov., sp. nov., a butyric acid-producing bacterium of the family Lachnospiraceae isolated from the human faeces.</title>
        <authorList>
            <person name="Zou Y."/>
            <person name="Xue W."/>
            <person name="Luo G."/>
            <person name="Lv M."/>
        </authorList>
    </citation>
    <scope>NUCLEOTIDE SEQUENCE [LARGE SCALE GENOMIC DNA]</scope>
    <source>
        <strain evidence="1 2">ACET-33324</strain>
    </source>
</reference>
<evidence type="ECO:0000313" key="1">
    <source>
        <dbReference type="EMBL" id="KSV59379.1"/>
    </source>
</evidence>
<dbReference type="STRING" id="290052.ASU35_09050"/>
<dbReference type="RefSeq" id="WP_058352366.1">
    <property type="nucleotide sequence ID" value="NZ_CABMMD010000146.1"/>
</dbReference>
<dbReference type="EMBL" id="LNAM01000146">
    <property type="protein sequence ID" value="KSV59379.1"/>
    <property type="molecule type" value="Genomic_DNA"/>
</dbReference>
<protein>
    <submittedName>
        <fullName evidence="1">Uncharacterized protein</fullName>
    </submittedName>
</protein>
<gene>
    <name evidence="1" type="ORF">ASU35_09050</name>
</gene>
<organism evidence="1 2">
    <name type="scientific">Acetivibrio ethanolgignens</name>
    <dbReference type="NCBI Taxonomy" id="290052"/>
    <lineage>
        <taxon>Bacteria</taxon>
        <taxon>Bacillati</taxon>
        <taxon>Bacillota</taxon>
        <taxon>Clostridia</taxon>
        <taxon>Eubacteriales</taxon>
        <taxon>Oscillospiraceae</taxon>
        <taxon>Acetivibrio</taxon>
    </lineage>
</organism>
<accession>A0A0V8QG32</accession>
<dbReference type="AlphaFoldDB" id="A0A0V8QG32"/>
<dbReference type="PROSITE" id="PS51257">
    <property type="entry name" value="PROKAR_LIPOPROTEIN"/>
    <property type="match status" value="1"/>
</dbReference>
<keyword evidence="2" id="KW-1185">Reference proteome</keyword>